<sequence>MVLKFHKILLLLAGNAAKRLFLERWFLMYLSLFSRDHF</sequence>
<evidence type="ECO:0000313" key="2">
    <source>
        <dbReference type="Proteomes" id="UP001164929"/>
    </source>
</evidence>
<keyword evidence="2" id="KW-1185">Reference proteome</keyword>
<proteinExistence type="predicted"/>
<dbReference type="EMBL" id="JAQIZT010000014">
    <property type="protein sequence ID" value="KAJ6973714.1"/>
    <property type="molecule type" value="Genomic_DNA"/>
</dbReference>
<gene>
    <name evidence="1" type="ORF">NC653_033911</name>
</gene>
<dbReference type="Proteomes" id="UP001164929">
    <property type="component" value="Chromosome 14"/>
</dbReference>
<organism evidence="1 2">
    <name type="scientific">Populus alba x Populus x berolinensis</name>
    <dbReference type="NCBI Taxonomy" id="444605"/>
    <lineage>
        <taxon>Eukaryota</taxon>
        <taxon>Viridiplantae</taxon>
        <taxon>Streptophyta</taxon>
        <taxon>Embryophyta</taxon>
        <taxon>Tracheophyta</taxon>
        <taxon>Spermatophyta</taxon>
        <taxon>Magnoliopsida</taxon>
        <taxon>eudicotyledons</taxon>
        <taxon>Gunneridae</taxon>
        <taxon>Pentapetalae</taxon>
        <taxon>rosids</taxon>
        <taxon>fabids</taxon>
        <taxon>Malpighiales</taxon>
        <taxon>Salicaceae</taxon>
        <taxon>Saliceae</taxon>
        <taxon>Populus</taxon>
    </lineage>
</organism>
<accession>A0AAD6LUV6</accession>
<dbReference type="AlphaFoldDB" id="A0AAD6LUV6"/>
<protein>
    <submittedName>
        <fullName evidence="1">Uncharacterized protein</fullName>
    </submittedName>
</protein>
<reference evidence="1" key="1">
    <citation type="journal article" date="2023" name="Mol. Ecol. Resour.">
        <title>Chromosome-level genome assembly of a triploid poplar Populus alba 'Berolinensis'.</title>
        <authorList>
            <person name="Chen S."/>
            <person name="Yu Y."/>
            <person name="Wang X."/>
            <person name="Wang S."/>
            <person name="Zhang T."/>
            <person name="Zhou Y."/>
            <person name="He R."/>
            <person name="Meng N."/>
            <person name="Wang Y."/>
            <person name="Liu W."/>
            <person name="Liu Z."/>
            <person name="Liu J."/>
            <person name="Guo Q."/>
            <person name="Huang H."/>
            <person name="Sederoff R.R."/>
            <person name="Wang G."/>
            <person name="Qu G."/>
            <person name="Chen S."/>
        </authorList>
    </citation>
    <scope>NUCLEOTIDE SEQUENCE</scope>
    <source>
        <strain evidence="1">SC-2020</strain>
    </source>
</reference>
<comment type="caution">
    <text evidence="1">The sequence shown here is derived from an EMBL/GenBank/DDBJ whole genome shotgun (WGS) entry which is preliminary data.</text>
</comment>
<evidence type="ECO:0000313" key="1">
    <source>
        <dbReference type="EMBL" id="KAJ6973714.1"/>
    </source>
</evidence>
<name>A0AAD6LUV6_9ROSI</name>